<dbReference type="PROSITE" id="PS50110">
    <property type="entry name" value="RESPONSE_REGULATORY"/>
    <property type="match status" value="1"/>
</dbReference>
<feature type="domain" description="Response regulatory" evidence="4">
    <location>
        <begin position="3"/>
        <end position="117"/>
    </location>
</feature>
<dbReference type="Pfam" id="PF00072">
    <property type="entry name" value="Response_reg"/>
    <property type="match status" value="1"/>
</dbReference>
<protein>
    <submittedName>
        <fullName evidence="5">DNA-binding response regulator MtrA</fullName>
    </submittedName>
</protein>
<dbReference type="GO" id="GO:0005829">
    <property type="term" value="C:cytosol"/>
    <property type="evidence" value="ECO:0007669"/>
    <property type="project" value="TreeGrafter"/>
</dbReference>
<reference evidence="5" key="1">
    <citation type="submission" date="2019-08" db="EMBL/GenBank/DDBJ databases">
        <authorList>
            <person name="Kucharzyk K."/>
            <person name="Murdoch R.W."/>
            <person name="Higgins S."/>
            <person name="Loffler F."/>
        </authorList>
    </citation>
    <scope>NUCLEOTIDE SEQUENCE</scope>
</reference>
<name>A0A644V1V7_9ZZZZ</name>
<dbReference type="AlphaFoldDB" id="A0A644V1V7"/>
<dbReference type="GO" id="GO:0000156">
    <property type="term" value="F:phosphorelay response regulator activity"/>
    <property type="evidence" value="ECO:0007669"/>
    <property type="project" value="TreeGrafter"/>
</dbReference>
<keyword evidence="2" id="KW-0902">Two-component regulatory system</keyword>
<keyword evidence="1" id="KW-0597">Phosphoprotein</keyword>
<accession>A0A644V1V7</accession>
<dbReference type="InterPro" id="IPR001867">
    <property type="entry name" value="OmpR/PhoB-type_DNA-bd"/>
</dbReference>
<dbReference type="Gene3D" id="3.40.50.2300">
    <property type="match status" value="1"/>
</dbReference>
<dbReference type="InterPro" id="IPR011006">
    <property type="entry name" value="CheY-like_superfamily"/>
</dbReference>
<dbReference type="Pfam" id="PF00486">
    <property type="entry name" value="Trans_reg_C"/>
    <property type="match status" value="1"/>
</dbReference>
<gene>
    <name evidence="5" type="primary">mtrA_1</name>
    <name evidence="5" type="ORF">SDC9_30971</name>
</gene>
<evidence type="ECO:0000256" key="3">
    <source>
        <dbReference type="ARBA" id="ARBA00023125"/>
    </source>
</evidence>
<evidence type="ECO:0000256" key="2">
    <source>
        <dbReference type="ARBA" id="ARBA00023012"/>
    </source>
</evidence>
<dbReference type="InterPro" id="IPR036388">
    <property type="entry name" value="WH-like_DNA-bd_sf"/>
</dbReference>
<proteinExistence type="predicted"/>
<dbReference type="PANTHER" id="PTHR48111:SF40">
    <property type="entry name" value="PHOSPHATE REGULON TRANSCRIPTIONAL REGULATORY PROTEIN PHOB"/>
    <property type="match status" value="1"/>
</dbReference>
<evidence type="ECO:0000256" key="1">
    <source>
        <dbReference type="ARBA" id="ARBA00022553"/>
    </source>
</evidence>
<dbReference type="InterPro" id="IPR039420">
    <property type="entry name" value="WalR-like"/>
</dbReference>
<dbReference type="GO" id="GO:0006355">
    <property type="term" value="P:regulation of DNA-templated transcription"/>
    <property type="evidence" value="ECO:0007669"/>
    <property type="project" value="InterPro"/>
</dbReference>
<dbReference type="EMBL" id="VSSQ01000198">
    <property type="protein sequence ID" value="MPL85005.1"/>
    <property type="molecule type" value="Genomic_DNA"/>
</dbReference>
<dbReference type="Gene3D" id="1.10.10.10">
    <property type="entry name" value="Winged helix-like DNA-binding domain superfamily/Winged helix DNA-binding domain"/>
    <property type="match status" value="1"/>
</dbReference>
<evidence type="ECO:0000259" key="4">
    <source>
        <dbReference type="PROSITE" id="PS50110"/>
    </source>
</evidence>
<dbReference type="SUPFAM" id="SSF52172">
    <property type="entry name" value="CheY-like"/>
    <property type="match status" value="1"/>
</dbReference>
<dbReference type="GO" id="GO:0000976">
    <property type="term" value="F:transcription cis-regulatory region binding"/>
    <property type="evidence" value="ECO:0007669"/>
    <property type="project" value="TreeGrafter"/>
</dbReference>
<organism evidence="5">
    <name type="scientific">bioreactor metagenome</name>
    <dbReference type="NCBI Taxonomy" id="1076179"/>
    <lineage>
        <taxon>unclassified sequences</taxon>
        <taxon>metagenomes</taxon>
        <taxon>ecological metagenomes</taxon>
    </lineage>
</organism>
<keyword evidence="3 5" id="KW-0238">DNA-binding</keyword>
<dbReference type="InterPro" id="IPR001789">
    <property type="entry name" value="Sig_transdc_resp-reg_receiver"/>
</dbReference>
<sequence>MKRILYVEDDPNLAVAVRSTLTNLQLDVKHFLNGENALAFFPDYQPDLVILDIMLNGELDGFDIAESIRKQSNTPILFISSLEEDYHLEKGFRHINSDYIRKPFGIKELKLRINRMLHHNITQHPSHQQYTLGKFTFIPFEQSLLYQNNHIHLSYYENEVLLTLCRHMHQFVSRDNIIRDIWQVKEPALKQPSYYNIITKLRKILQRDPGIKIECCLRSKVRLVVW</sequence>
<dbReference type="SMART" id="SM00448">
    <property type="entry name" value="REC"/>
    <property type="match status" value="1"/>
</dbReference>
<comment type="caution">
    <text evidence="5">The sequence shown here is derived from an EMBL/GenBank/DDBJ whole genome shotgun (WGS) entry which is preliminary data.</text>
</comment>
<evidence type="ECO:0000313" key="5">
    <source>
        <dbReference type="EMBL" id="MPL85005.1"/>
    </source>
</evidence>
<dbReference type="GO" id="GO:0032993">
    <property type="term" value="C:protein-DNA complex"/>
    <property type="evidence" value="ECO:0007669"/>
    <property type="project" value="TreeGrafter"/>
</dbReference>
<dbReference type="PANTHER" id="PTHR48111">
    <property type="entry name" value="REGULATOR OF RPOS"/>
    <property type="match status" value="1"/>
</dbReference>